<dbReference type="EMBL" id="CAJNOO010001243">
    <property type="protein sequence ID" value="CAF1120921.1"/>
    <property type="molecule type" value="Genomic_DNA"/>
</dbReference>
<reference evidence="4" key="1">
    <citation type="submission" date="2021-02" db="EMBL/GenBank/DDBJ databases">
        <authorList>
            <person name="Nowell W R."/>
        </authorList>
    </citation>
    <scope>NUCLEOTIDE SEQUENCE</scope>
</reference>
<proteinExistence type="predicted"/>
<dbReference type="OrthoDB" id="10003881at2759"/>
<sequence>MASFEPIVVLYGSSKSISVINLRLPVSFVIASDEATLEDLTTSNPQLSDICLQRYFVILLEAVSDEVLEHLEINHRIQVIYSQDASNCASGRPKLHRLINKQLQQFTLDLTADIVHFFTIEGEKQTKLERLDLVKVYYRQARLLKEWAMSFVKAEPCHILVIPLNCSRENLHSAKERIQKLCINLGYPSIIIRTLDNYIPSNNEEKSCLLPYSQALFNHEHPQYICELIKKLSPLRLYLYGNDEFISSEWSNLMISSETHVMEDEDNWCSFIENEYIDDEIKWNFRSLFGEKWQIKRLAPINLTELNKHLRFQSALRRAYKTFSHRQFEVTSKIFEWYDSCIHEGFLHIEPKLSIQEKHETKKDKIPAIVAYSKCIVQNPSSFDYHQKTKSKGISCIWLDEILNSSNNYLDQIIEPFQWHFFDNVLQCISYIENQLREQNEIFLIASGTLGYELFLTAYRLMAAIRYVYIYCSQLGLQGNWIKYYRQIRGVFNDSSTLGEKLKPDFEQIYQSQHEENSEEQSVLEITSEKSTSLKSIDDQTLISIPIIVYNPEQPHEFMAHQRTIDTLLCLPHTDEAHAIMIEEFRRIYSDNEATLAEIDIFAQTYHSNSAIQWYTRDSFLFRLINKVLRSSDVEMMFKLRYFLTDLYVQLDDLYKQTRKLYNTPKYEKLYRGQLISKTEFEYFKQLQNHIISINTFLSTTASLQIALAFVNGSWNNIDFIPIVFCIETNSYVQHKRPYANISNFSIYRDEEEVLFAMGSLFRIQSIEKLDRMNNIPVIYLQMIDQQELDESYGQSHSKTIDRPAICSSTNFCDLSIKTCSIPCKVDFINVKYEPFSQMEREQKDRVLLKNNLGELPYKHCPKCRTLIEKYAGCNAMKCTQCGTAFCWRCSLMHDKDVHYHYGEKNSPCYNQCFDEASNTQ</sequence>
<dbReference type="InterPro" id="IPR047548">
    <property type="entry name" value="Rcat_RBR_RNF14"/>
</dbReference>
<evidence type="ECO:0000259" key="3">
    <source>
        <dbReference type="PROSITE" id="PS50157"/>
    </source>
</evidence>
<evidence type="ECO:0000256" key="2">
    <source>
        <dbReference type="PROSITE-ProRule" id="PRU00042"/>
    </source>
</evidence>
<gene>
    <name evidence="4" type="ORF">RFH988_LOCUS20345</name>
</gene>
<dbReference type="PROSITE" id="PS50157">
    <property type="entry name" value="ZINC_FINGER_C2H2_2"/>
    <property type="match status" value="1"/>
</dbReference>
<evidence type="ECO:0000256" key="1">
    <source>
        <dbReference type="ARBA" id="ARBA00004906"/>
    </source>
</evidence>
<accession>A0A814QKD9</accession>
<dbReference type="AlphaFoldDB" id="A0A814QKD9"/>
<dbReference type="Gene3D" id="3.90.176.10">
    <property type="entry name" value="Toxin ADP-ribosyltransferase, Chain A, domain 1"/>
    <property type="match status" value="1"/>
</dbReference>
<dbReference type="SUPFAM" id="SSF56399">
    <property type="entry name" value="ADP-ribosylation"/>
    <property type="match status" value="1"/>
</dbReference>
<comment type="pathway">
    <text evidence="1">Protein modification; protein ubiquitination.</text>
</comment>
<dbReference type="CDD" id="cd20354">
    <property type="entry name" value="Rcat_RBR_RNF14"/>
    <property type="match status" value="1"/>
</dbReference>
<organism evidence="4 5">
    <name type="scientific">Rotaria sordida</name>
    <dbReference type="NCBI Taxonomy" id="392033"/>
    <lineage>
        <taxon>Eukaryota</taxon>
        <taxon>Metazoa</taxon>
        <taxon>Spiralia</taxon>
        <taxon>Gnathifera</taxon>
        <taxon>Rotifera</taxon>
        <taxon>Eurotatoria</taxon>
        <taxon>Bdelloidea</taxon>
        <taxon>Philodinida</taxon>
        <taxon>Philodinidae</taxon>
        <taxon>Rotaria</taxon>
    </lineage>
</organism>
<comment type="caution">
    <text evidence="4">The sequence shown here is derived from an EMBL/GenBank/DDBJ whole genome shotgun (WGS) entry which is preliminary data.</text>
</comment>
<protein>
    <recommendedName>
        <fullName evidence="3">C2H2-type domain-containing protein</fullName>
    </recommendedName>
</protein>
<feature type="domain" description="C2H2-type" evidence="3">
    <location>
        <begin position="877"/>
        <end position="906"/>
    </location>
</feature>
<dbReference type="PROSITE" id="PS51996">
    <property type="entry name" value="TR_MART"/>
    <property type="match status" value="1"/>
</dbReference>
<dbReference type="InterPro" id="IPR013087">
    <property type="entry name" value="Znf_C2H2_type"/>
</dbReference>
<evidence type="ECO:0000313" key="5">
    <source>
        <dbReference type="Proteomes" id="UP000663882"/>
    </source>
</evidence>
<evidence type="ECO:0000313" key="4">
    <source>
        <dbReference type="EMBL" id="CAF1120921.1"/>
    </source>
</evidence>
<dbReference type="SUPFAM" id="SSF57850">
    <property type="entry name" value="RING/U-box"/>
    <property type="match status" value="1"/>
</dbReference>
<keyword evidence="2" id="KW-0479">Metal-binding</keyword>
<keyword evidence="2" id="KW-0862">Zinc</keyword>
<dbReference type="Pfam" id="PF22191">
    <property type="entry name" value="IBR_1"/>
    <property type="match status" value="1"/>
</dbReference>
<dbReference type="Gene3D" id="1.20.120.1750">
    <property type="match status" value="1"/>
</dbReference>
<dbReference type="GO" id="GO:0008270">
    <property type="term" value="F:zinc ion binding"/>
    <property type="evidence" value="ECO:0007669"/>
    <property type="project" value="UniProtKB-KW"/>
</dbReference>
<name>A0A814QKD9_9BILA</name>
<keyword evidence="2" id="KW-0863">Zinc-finger</keyword>
<dbReference type="Proteomes" id="UP000663882">
    <property type="component" value="Unassembled WGS sequence"/>
</dbReference>